<name>A0A1E4SN58_9ASCO</name>
<accession>A0A1E4SN58</accession>
<feature type="domain" description="F-box" evidence="1">
    <location>
        <begin position="13"/>
        <end position="59"/>
    </location>
</feature>
<dbReference type="InterPro" id="IPR036047">
    <property type="entry name" value="F-box-like_dom_sf"/>
</dbReference>
<dbReference type="SMART" id="SM00256">
    <property type="entry name" value="FBOX"/>
    <property type="match status" value="1"/>
</dbReference>
<dbReference type="InterPro" id="IPR001810">
    <property type="entry name" value="F-box_dom"/>
</dbReference>
<dbReference type="OrthoDB" id="2095648at2759"/>
<dbReference type="CDD" id="cd09917">
    <property type="entry name" value="F-box_SF"/>
    <property type="match status" value="1"/>
</dbReference>
<dbReference type="Proteomes" id="UP000094285">
    <property type="component" value="Unassembled WGS sequence"/>
</dbReference>
<dbReference type="PANTHER" id="PTHR14381:SF1">
    <property type="entry name" value="F-BOX_WD REPEAT-CONTAINING PROTEIN 4"/>
    <property type="match status" value="1"/>
</dbReference>
<dbReference type="EMBL" id="KV453910">
    <property type="protein sequence ID" value="ODV80926.1"/>
    <property type="molecule type" value="Genomic_DNA"/>
</dbReference>
<keyword evidence="3" id="KW-1185">Reference proteome</keyword>
<dbReference type="Gene3D" id="1.20.1280.50">
    <property type="match status" value="1"/>
</dbReference>
<evidence type="ECO:0000313" key="2">
    <source>
        <dbReference type="EMBL" id="ODV80926.1"/>
    </source>
</evidence>
<evidence type="ECO:0000313" key="3">
    <source>
        <dbReference type="Proteomes" id="UP000094285"/>
    </source>
</evidence>
<dbReference type="SMART" id="SM00726">
    <property type="entry name" value="UIM"/>
    <property type="match status" value="3"/>
</dbReference>
<protein>
    <recommendedName>
        <fullName evidence="1">F-box domain-containing protein</fullName>
    </recommendedName>
</protein>
<dbReference type="SUPFAM" id="SSF81383">
    <property type="entry name" value="F-box domain"/>
    <property type="match status" value="1"/>
</dbReference>
<proteinExistence type="predicted"/>
<dbReference type="Pfam" id="PF12937">
    <property type="entry name" value="F-box-like"/>
    <property type="match status" value="1"/>
</dbReference>
<sequence length="673" mass="76134">MSLIDLLGNTLSQTHIHELPLEILIQIFSNLDPIQLNTIRLVCKRWRFAVSDKETWLNSFSLKFGTSRSFPTLTDSRQWMVEYFDRLRCLKKWNKAVAIHKSYLLINNEFRNVATCVSNFNNNEGWGKLMTFSPRFGNIAICNLKNGRNQSFIPGGNNVFGQIFSYDINWNYLLMGRADGEVVLKNLLTSTSSGANRSSQLTFIDDLDSIKSPVTAVCLNSLTNIDKHKQRVDIISGTLNGKLRLWNLSKVLVKVIEFENESIINIRSDFKSFIIINTQINVYVIHFSNHTILAQIPLGFEIELSDNTFVPSNYFYGTPGPDAKNNLDVDFGDSNIIITYRSHIRVFNFKVPTAIKSRELDLPNDMFVTLSSMQTCPSHKTGSHSSRNVKLVGLDELLYANALSDGSVITWKIRDFTDKHIIPQCKITPEFSKYSPDLSNYIGNENFGTITAIALNGVVVAIGGYNGFTNLHNVFTGEFIKEASVKYPKKMSHMYNELIPVNRILLNDVPKETNGLIVCGDTVQYFQFGETELINSSTTSGTSGVHKKKINSGVLNKHESKKKIRDQIDDYDTQVYLESERQKMFEKYNGLFDEEDELSIALAMSQSQAPPIDEDEELARVLELSKLAQKEEIHVAQVRDPDPESDLAPATEGALVDEDDELRRILELSLIEQ</sequence>
<reference evidence="3" key="1">
    <citation type="submission" date="2016-05" db="EMBL/GenBank/DDBJ databases">
        <title>Comparative genomics of biotechnologically important yeasts.</title>
        <authorList>
            <consortium name="DOE Joint Genome Institute"/>
            <person name="Riley R."/>
            <person name="Haridas S."/>
            <person name="Wolfe K.H."/>
            <person name="Lopes M.R."/>
            <person name="Hittinger C.T."/>
            <person name="Goker M."/>
            <person name="Salamov A."/>
            <person name="Wisecaver J."/>
            <person name="Long T.M."/>
            <person name="Aerts A.L."/>
            <person name="Barry K."/>
            <person name="Choi C."/>
            <person name="Clum A."/>
            <person name="Coughlan A.Y."/>
            <person name="Deshpande S."/>
            <person name="Douglass A.P."/>
            <person name="Hanson S.J."/>
            <person name="Klenk H.-P."/>
            <person name="Labutti K."/>
            <person name="Lapidus A."/>
            <person name="Lindquist E."/>
            <person name="Lipzen A."/>
            <person name="Meier-Kolthoff J.P."/>
            <person name="Ohm R.A."/>
            <person name="Otillar R.P."/>
            <person name="Pangilinan J."/>
            <person name="Peng Y."/>
            <person name="Rokas A."/>
            <person name="Rosa C.A."/>
            <person name="Scheuner C."/>
            <person name="Sibirny A.A."/>
            <person name="Slot J.C."/>
            <person name="Stielow J.B."/>
            <person name="Sun H."/>
            <person name="Kurtzman C.P."/>
            <person name="Blackwell M."/>
            <person name="Grigoriev I.V."/>
            <person name="Jeffries T.W."/>
        </authorList>
    </citation>
    <scope>NUCLEOTIDE SEQUENCE [LARGE SCALE GENOMIC DNA]</scope>
    <source>
        <strain evidence="3">NRRL Y-17324</strain>
    </source>
</reference>
<dbReference type="AlphaFoldDB" id="A0A1E4SN58"/>
<gene>
    <name evidence="2" type="ORF">CANTADRAFT_88824</name>
</gene>
<dbReference type="InterPro" id="IPR052301">
    <property type="entry name" value="SCF_F-box/WD-repeat"/>
</dbReference>
<dbReference type="GO" id="GO:0019005">
    <property type="term" value="C:SCF ubiquitin ligase complex"/>
    <property type="evidence" value="ECO:0007669"/>
    <property type="project" value="TreeGrafter"/>
</dbReference>
<dbReference type="InterPro" id="IPR036322">
    <property type="entry name" value="WD40_repeat_dom_sf"/>
</dbReference>
<organism evidence="2 3">
    <name type="scientific">Suhomyces tanzawaensis NRRL Y-17324</name>
    <dbReference type="NCBI Taxonomy" id="984487"/>
    <lineage>
        <taxon>Eukaryota</taxon>
        <taxon>Fungi</taxon>
        <taxon>Dikarya</taxon>
        <taxon>Ascomycota</taxon>
        <taxon>Saccharomycotina</taxon>
        <taxon>Pichiomycetes</taxon>
        <taxon>Debaryomycetaceae</taxon>
        <taxon>Suhomyces</taxon>
    </lineage>
</organism>
<dbReference type="RefSeq" id="XP_020066048.1">
    <property type="nucleotide sequence ID" value="XM_020211500.1"/>
</dbReference>
<dbReference type="InterPro" id="IPR015943">
    <property type="entry name" value="WD40/YVTN_repeat-like_dom_sf"/>
</dbReference>
<evidence type="ECO:0000259" key="1">
    <source>
        <dbReference type="PROSITE" id="PS50181"/>
    </source>
</evidence>
<dbReference type="PROSITE" id="PS50181">
    <property type="entry name" value="FBOX"/>
    <property type="match status" value="1"/>
</dbReference>
<dbReference type="STRING" id="984487.A0A1E4SN58"/>
<dbReference type="PANTHER" id="PTHR14381">
    <property type="entry name" value="DACTYLIN"/>
    <property type="match status" value="1"/>
</dbReference>
<dbReference type="PROSITE" id="PS50330">
    <property type="entry name" value="UIM"/>
    <property type="match status" value="1"/>
</dbReference>
<dbReference type="GeneID" id="30985636"/>
<dbReference type="GO" id="GO:0031146">
    <property type="term" value="P:SCF-dependent proteasomal ubiquitin-dependent protein catabolic process"/>
    <property type="evidence" value="ECO:0007669"/>
    <property type="project" value="TreeGrafter"/>
</dbReference>
<dbReference type="Gene3D" id="2.130.10.10">
    <property type="entry name" value="YVTN repeat-like/Quinoprotein amine dehydrogenase"/>
    <property type="match status" value="1"/>
</dbReference>
<dbReference type="InterPro" id="IPR003903">
    <property type="entry name" value="UIM_dom"/>
</dbReference>
<dbReference type="SUPFAM" id="SSF50978">
    <property type="entry name" value="WD40 repeat-like"/>
    <property type="match status" value="1"/>
</dbReference>